<dbReference type="GO" id="GO:0005524">
    <property type="term" value="F:ATP binding"/>
    <property type="evidence" value="ECO:0007669"/>
    <property type="project" value="UniProtKB-KW"/>
</dbReference>
<dbReference type="PANTHER" id="PTHR15004">
    <property type="entry name" value="GLUTAMYL-TRNA(GLN) AMIDOTRANSFERASE SUBUNIT C, MITOCHONDRIAL"/>
    <property type="match status" value="1"/>
</dbReference>
<keyword evidence="1" id="KW-0648">Protein biosynthesis</keyword>
<dbReference type="NCBIfam" id="TIGR00135">
    <property type="entry name" value="gatC"/>
    <property type="match status" value="1"/>
</dbReference>
<dbReference type="AlphaFoldDB" id="A0A2H0W4J8"/>
<comment type="catalytic activity">
    <reaction evidence="1">
        <text>L-aspartyl-tRNA(Asn) + L-glutamine + ATP + H2O = L-asparaginyl-tRNA(Asn) + L-glutamate + ADP + phosphate + 2 H(+)</text>
        <dbReference type="Rhea" id="RHEA:14513"/>
        <dbReference type="Rhea" id="RHEA-COMP:9674"/>
        <dbReference type="Rhea" id="RHEA-COMP:9677"/>
        <dbReference type="ChEBI" id="CHEBI:15377"/>
        <dbReference type="ChEBI" id="CHEBI:15378"/>
        <dbReference type="ChEBI" id="CHEBI:29985"/>
        <dbReference type="ChEBI" id="CHEBI:30616"/>
        <dbReference type="ChEBI" id="CHEBI:43474"/>
        <dbReference type="ChEBI" id="CHEBI:58359"/>
        <dbReference type="ChEBI" id="CHEBI:78515"/>
        <dbReference type="ChEBI" id="CHEBI:78516"/>
        <dbReference type="ChEBI" id="CHEBI:456216"/>
    </reaction>
</comment>
<dbReference type="SUPFAM" id="SSF141000">
    <property type="entry name" value="Glu-tRNAGln amidotransferase C subunit"/>
    <property type="match status" value="1"/>
</dbReference>
<comment type="function">
    <text evidence="1">Allows the formation of correctly charged Asn-tRNA(Asn) or Gln-tRNA(Gln) through the transamidation of misacylated Asp-tRNA(Asn) or Glu-tRNA(Gln) in organisms which lack either or both of asparaginyl-tRNA or glutaminyl-tRNA synthetases. The reaction takes place in the presence of glutamine and ATP through an activated phospho-Asp-tRNA(Asn) or phospho-Glu-tRNA(Gln).</text>
</comment>
<protein>
    <recommendedName>
        <fullName evidence="1">Aspartyl/glutamyl-tRNA(Asn/Gln) amidotransferase subunit C</fullName>
        <shortName evidence="1">Asp/Glu-ADT subunit C</shortName>
        <ecNumber evidence="1">6.3.5.-</ecNumber>
    </recommendedName>
</protein>
<dbReference type="GO" id="GO:0016740">
    <property type="term" value="F:transferase activity"/>
    <property type="evidence" value="ECO:0007669"/>
    <property type="project" value="UniProtKB-KW"/>
</dbReference>
<dbReference type="EC" id="6.3.5.-" evidence="1"/>
<organism evidence="2 3">
    <name type="scientific">Candidatus Buchananbacteria bacterium CG10_big_fil_rev_8_21_14_0_10_33_19</name>
    <dbReference type="NCBI Taxonomy" id="1974525"/>
    <lineage>
        <taxon>Bacteria</taxon>
        <taxon>Candidatus Buchananiibacteriota</taxon>
    </lineage>
</organism>
<dbReference type="PANTHER" id="PTHR15004:SF0">
    <property type="entry name" value="GLUTAMYL-TRNA(GLN) AMIDOTRANSFERASE SUBUNIT C, MITOCHONDRIAL"/>
    <property type="match status" value="1"/>
</dbReference>
<evidence type="ECO:0000313" key="2">
    <source>
        <dbReference type="EMBL" id="PIS06234.1"/>
    </source>
</evidence>
<dbReference type="GO" id="GO:0050566">
    <property type="term" value="F:asparaginyl-tRNA synthase (glutamine-hydrolyzing) activity"/>
    <property type="evidence" value="ECO:0007669"/>
    <property type="project" value="RHEA"/>
</dbReference>
<keyword evidence="1" id="KW-0067">ATP-binding</keyword>
<dbReference type="EMBL" id="PEZY01000005">
    <property type="protein sequence ID" value="PIS06234.1"/>
    <property type="molecule type" value="Genomic_DNA"/>
</dbReference>
<dbReference type="Pfam" id="PF02686">
    <property type="entry name" value="GatC"/>
    <property type="match status" value="1"/>
</dbReference>
<evidence type="ECO:0000313" key="3">
    <source>
        <dbReference type="Proteomes" id="UP000229056"/>
    </source>
</evidence>
<name>A0A2H0W4J8_9BACT</name>
<dbReference type="Gene3D" id="1.10.20.60">
    <property type="entry name" value="Glu-tRNAGln amidotransferase C subunit, N-terminal domain"/>
    <property type="match status" value="1"/>
</dbReference>
<dbReference type="InterPro" id="IPR003837">
    <property type="entry name" value="GatC"/>
</dbReference>
<sequence length="94" mass="10377">MKLSKAEVEHIAKLARLNLTDQDANLYSQQLSDILDYVEKLQTINTDGVEETSQVTGLVNVMRDDEIQESGISNELVGSAPENSNGYVKVPKIL</sequence>
<comment type="similarity">
    <text evidence="1">Belongs to the GatC family.</text>
</comment>
<keyword evidence="2" id="KW-0808">Transferase</keyword>
<dbReference type="HAMAP" id="MF_00122">
    <property type="entry name" value="GatC"/>
    <property type="match status" value="1"/>
</dbReference>
<evidence type="ECO:0000256" key="1">
    <source>
        <dbReference type="HAMAP-Rule" id="MF_00122"/>
    </source>
</evidence>
<proteinExistence type="inferred from homology"/>
<reference evidence="3" key="1">
    <citation type="submission" date="2017-09" db="EMBL/GenBank/DDBJ databases">
        <title>Depth-based differentiation of microbial function through sediment-hosted aquifers and enrichment of novel symbionts in the deep terrestrial subsurface.</title>
        <authorList>
            <person name="Probst A.J."/>
            <person name="Ladd B."/>
            <person name="Jarett J.K."/>
            <person name="Geller-Mcgrath D.E."/>
            <person name="Sieber C.M.K."/>
            <person name="Emerson J.B."/>
            <person name="Anantharaman K."/>
            <person name="Thomas B.C."/>
            <person name="Malmstrom R."/>
            <person name="Stieglmeier M."/>
            <person name="Klingl A."/>
            <person name="Woyke T."/>
            <person name="Ryan C.M."/>
            <person name="Banfield J.F."/>
        </authorList>
    </citation>
    <scope>NUCLEOTIDE SEQUENCE [LARGE SCALE GENOMIC DNA]</scope>
</reference>
<dbReference type="GO" id="GO:0070681">
    <property type="term" value="P:glutaminyl-tRNAGln biosynthesis via transamidation"/>
    <property type="evidence" value="ECO:0007669"/>
    <property type="project" value="TreeGrafter"/>
</dbReference>
<comment type="subunit">
    <text evidence="1">Heterotrimer of A, B and C subunits.</text>
</comment>
<dbReference type="InterPro" id="IPR036113">
    <property type="entry name" value="Asp/Glu-ADT_sf_sub_c"/>
</dbReference>
<dbReference type="GO" id="GO:0006412">
    <property type="term" value="P:translation"/>
    <property type="evidence" value="ECO:0007669"/>
    <property type="project" value="UniProtKB-UniRule"/>
</dbReference>
<dbReference type="GO" id="GO:0050567">
    <property type="term" value="F:glutaminyl-tRNA synthase (glutamine-hydrolyzing) activity"/>
    <property type="evidence" value="ECO:0007669"/>
    <property type="project" value="UniProtKB-UniRule"/>
</dbReference>
<dbReference type="GO" id="GO:0006450">
    <property type="term" value="P:regulation of translational fidelity"/>
    <property type="evidence" value="ECO:0007669"/>
    <property type="project" value="InterPro"/>
</dbReference>
<comment type="catalytic activity">
    <reaction evidence="1">
        <text>L-glutamyl-tRNA(Gln) + L-glutamine + ATP + H2O = L-glutaminyl-tRNA(Gln) + L-glutamate + ADP + phosphate + H(+)</text>
        <dbReference type="Rhea" id="RHEA:17521"/>
        <dbReference type="Rhea" id="RHEA-COMP:9681"/>
        <dbReference type="Rhea" id="RHEA-COMP:9684"/>
        <dbReference type="ChEBI" id="CHEBI:15377"/>
        <dbReference type="ChEBI" id="CHEBI:15378"/>
        <dbReference type="ChEBI" id="CHEBI:29985"/>
        <dbReference type="ChEBI" id="CHEBI:30616"/>
        <dbReference type="ChEBI" id="CHEBI:43474"/>
        <dbReference type="ChEBI" id="CHEBI:58359"/>
        <dbReference type="ChEBI" id="CHEBI:78520"/>
        <dbReference type="ChEBI" id="CHEBI:78521"/>
        <dbReference type="ChEBI" id="CHEBI:456216"/>
    </reaction>
</comment>
<keyword evidence="1" id="KW-0547">Nucleotide-binding</keyword>
<dbReference type="Proteomes" id="UP000229056">
    <property type="component" value="Unassembled WGS sequence"/>
</dbReference>
<keyword evidence="1 2" id="KW-0436">Ligase</keyword>
<accession>A0A2H0W4J8</accession>
<gene>
    <name evidence="1 2" type="primary">gatC</name>
    <name evidence="2" type="ORF">COT80_01535</name>
</gene>
<comment type="caution">
    <text evidence="2">The sequence shown here is derived from an EMBL/GenBank/DDBJ whole genome shotgun (WGS) entry which is preliminary data.</text>
</comment>